<dbReference type="HOGENOM" id="CLU_2048811_0_0_6"/>
<comment type="caution">
    <text evidence="2">The sequence shown here is derived from an EMBL/GenBank/DDBJ whole genome shotgun (WGS) entry which is preliminary data.</text>
</comment>
<feature type="region of interest" description="Disordered" evidence="1">
    <location>
        <begin position="1"/>
        <end position="37"/>
    </location>
</feature>
<feature type="region of interest" description="Disordered" evidence="1">
    <location>
        <begin position="83"/>
        <end position="120"/>
    </location>
</feature>
<evidence type="ECO:0000256" key="1">
    <source>
        <dbReference type="SAM" id="MobiDB-lite"/>
    </source>
</evidence>
<feature type="compositionally biased region" description="Basic and acidic residues" evidence="1">
    <location>
        <begin position="105"/>
        <end position="120"/>
    </location>
</feature>
<sequence>MNQQSHANHRDREVFREVRTPDDDATDQQQDQANTDRPVNAFLPEVILADISGFLIAQHVVNMLRPLNVISVEQVMFEISEKHKDKQKKHHGAGKRVQYPRQLRCTKDIHHPVQRREEES</sequence>
<accession>A0A077QKS3</accession>
<organism evidence="2">
    <name type="scientific">Xenorhabdus bovienii str. Intermedium</name>
    <dbReference type="NCBI Taxonomy" id="1379677"/>
    <lineage>
        <taxon>Bacteria</taxon>
        <taxon>Pseudomonadati</taxon>
        <taxon>Pseudomonadota</taxon>
        <taxon>Gammaproteobacteria</taxon>
        <taxon>Enterobacterales</taxon>
        <taxon>Morganellaceae</taxon>
        <taxon>Xenorhabdus</taxon>
    </lineage>
</organism>
<dbReference type="EMBL" id="CBTB010000201">
    <property type="protein sequence ID" value="CDH33803.1"/>
    <property type="molecule type" value="Genomic_DNA"/>
</dbReference>
<feature type="compositionally biased region" description="Basic residues" evidence="1">
    <location>
        <begin position="85"/>
        <end position="94"/>
    </location>
</feature>
<dbReference type="Proteomes" id="UP000028480">
    <property type="component" value="Unassembled WGS sequence"/>
</dbReference>
<protein>
    <submittedName>
        <fullName evidence="2">Uncharacterized protein</fullName>
    </submittedName>
</protein>
<feature type="compositionally biased region" description="Low complexity" evidence="1">
    <location>
        <begin position="27"/>
        <end position="36"/>
    </location>
</feature>
<name>A0A077QKS3_XENBV</name>
<reference evidence="2" key="1">
    <citation type="submission" date="2013-07" db="EMBL/GenBank/DDBJ databases">
        <title>Sub-species coevolution in mutualistic symbiosis.</title>
        <authorList>
            <person name="Murfin K."/>
            <person name="Klassen J."/>
            <person name="Lee M."/>
            <person name="Forst S."/>
            <person name="Stock P."/>
            <person name="Goodrich-Blair H."/>
        </authorList>
    </citation>
    <scope>NUCLEOTIDE SEQUENCE [LARGE SCALE GENOMIC DNA]</scope>
    <source>
        <strain evidence="2">Intermedium</strain>
    </source>
</reference>
<feature type="compositionally biased region" description="Basic and acidic residues" evidence="1">
    <location>
        <begin position="8"/>
        <end position="22"/>
    </location>
</feature>
<proteinExistence type="predicted"/>
<dbReference type="AlphaFoldDB" id="A0A077QKS3"/>
<evidence type="ECO:0000313" key="2">
    <source>
        <dbReference type="EMBL" id="CDH33803.1"/>
    </source>
</evidence>
<gene>
    <name evidence="2" type="ORF">XBI1_280019</name>
</gene>